<name>A0A9Q8FR98_9STAP</name>
<gene>
    <name evidence="2" type="ORF">ERX40_03535</name>
</gene>
<comment type="caution">
    <text evidence="2">The sequence shown here is derived from an EMBL/GenBank/DDBJ whole genome shotgun (WGS) entry which is preliminary data.</text>
</comment>
<evidence type="ECO:0000313" key="3">
    <source>
        <dbReference type="Proteomes" id="UP000295280"/>
    </source>
</evidence>
<protein>
    <recommendedName>
        <fullName evidence="1">YpoC-like domain-containing protein</fullName>
    </recommendedName>
</protein>
<dbReference type="InterPro" id="IPR048427">
    <property type="entry name" value="YpoC"/>
</dbReference>
<dbReference type="EMBL" id="SCWD01000001">
    <property type="protein sequence ID" value="TDM04251.1"/>
    <property type="molecule type" value="Genomic_DNA"/>
</dbReference>
<evidence type="ECO:0000259" key="1">
    <source>
        <dbReference type="Pfam" id="PF21747"/>
    </source>
</evidence>
<sequence>MQNDAYFERLEVQLEQLADKKSLHHEEGLKLIEMYRTALIEMLFEVNDRPVDPARVGELEYKPLNMVERYDFISANSFHFMRFEQMKTLRDEIKKVAAVKRIRDKRNK</sequence>
<feature type="domain" description="YpoC-like" evidence="1">
    <location>
        <begin position="7"/>
        <end position="104"/>
    </location>
</feature>
<reference evidence="2 3" key="1">
    <citation type="submission" date="2019-01" db="EMBL/GenBank/DDBJ databases">
        <title>Draft genome sequences of the type strains of six Macrococcus species.</title>
        <authorList>
            <person name="Mazhar S."/>
            <person name="Altermann E."/>
            <person name="Hill C."/>
            <person name="Mcauliffe O."/>
        </authorList>
    </citation>
    <scope>NUCLEOTIDE SEQUENCE [LARGE SCALE GENOMIC DNA]</scope>
    <source>
        <strain evidence="2 3">ATCC 51828</strain>
    </source>
</reference>
<proteinExistence type="predicted"/>
<accession>A0A9Q8FR98</accession>
<dbReference type="RefSeq" id="WP_133417112.1">
    <property type="nucleotide sequence ID" value="NZ_SCWD01000001.1"/>
</dbReference>
<keyword evidence="3" id="KW-1185">Reference proteome</keyword>
<dbReference type="Pfam" id="PF21747">
    <property type="entry name" value="YpoC"/>
    <property type="match status" value="1"/>
</dbReference>
<dbReference type="OrthoDB" id="2390001at2"/>
<evidence type="ECO:0000313" key="2">
    <source>
        <dbReference type="EMBL" id="TDM04251.1"/>
    </source>
</evidence>
<organism evidence="2 3">
    <name type="scientific">Macrococcus carouselicus</name>
    <dbReference type="NCBI Taxonomy" id="69969"/>
    <lineage>
        <taxon>Bacteria</taxon>
        <taxon>Bacillati</taxon>
        <taxon>Bacillota</taxon>
        <taxon>Bacilli</taxon>
        <taxon>Bacillales</taxon>
        <taxon>Staphylococcaceae</taxon>
        <taxon>Macrococcus</taxon>
    </lineage>
</organism>
<dbReference type="Proteomes" id="UP000295280">
    <property type="component" value="Unassembled WGS sequence"/>
</dbReference>
<dbReference type="AlphaFoldDB" id="A0A9Q8FR98"/>